<organism evidence="1">
    <name type="scientific">uncultured Thiotrichaceae bacterium</name>
    <dbReference type="NCBI Taxonomy" id="298394"/>
    <lineage>
        <taxon>Bacteria</taxon>
        <taxon>Pseudomonadati</taxon>
        <taxon>Pseudomonadota</taxon>
        <taxon>Gammaproteobacteria</taxon>
        <taxon>Thiotrichales</taxon>
        <taxon>Thiotrichaceae</taxon>
        <taxon>environmental samples</taxon>
    </lineage>
</organism>
<protein>
    <submittedName>
        <fullName evidence="1">Uncharacterized protein</fullName>
    </submittedName>
</protein>
<reference evidence="1" key="1">
    <citation type="submission" date="2020-01" db="EMBL/GenBank/DDBJ databases">
        <authorList>
            <person name="Meier V. D."/>
            <person name="Meier V D."/>
        </authorList>
    </citation>
    <scope>NUCLEOTIDE SEQUENCE</scope>
    <source>
        <strain evidence="1">HLG_WM_MAG_09</strain>
    </source>
</reference>
<gene>
    <name evidence="1" type="ORF">HELGO_WM47312</name>
</gene>
<evidence type="ECO:0000313" key="1">
    <source>
        <dbReference type="EMBL" id="CAA6827235.1"/>
    </source>
</evidence>
<dbReference type="AlphaFoldDB" id="A0A6S6U675"/>
<proteinExistence type="predicted"/>
<sequence>MKASVALSHEDLKMLLNWYGQASYLRGNDLTSRDDFLQRRLRETSRHLSVVLEAMGAEGTESAEGTKDSGIEISLVRDD</sequence>
<accession>A0A6S6U675</accession>
<name>A0A6S6U675_9GAMM</name>
<dbReference type="EMBL" id="CACVAT010000436">
    <property type="protein sequence ID" value="CAA6827235.1"/>
    <property type="molecule type" value="Genomic_DNA"/>
</dbReference>